<organism evidence="1 2">
    <name type="scientific">Antarcticirhabdus aurantiaca</name>
    <dbReference type="NCBI Taxonomy" id="2606717"/>
    <lineage>
        <taxon>Bacteria</taxon>
        <taxon>Pseudomonadati</taxon>
        <taxon>Pseudomonadota</taxon>
        <taxon>Alphaproteobacteria</taxon>
        <taxon>Hyphomicrobiales</taxon>
        <taxon>Aurantimonadaceae</taxon>
        <taxon>Antarcticirhabdus</taxon>
    </lineage>
</organism>
<dbReference type="Proteomes" id="UP001163223">
    <property type="component" value="Chromosome"/>
</dbReference>
<evidence type="ECO:0000313" key="1">
    <source>
        <dbReference type="EMBL" id="WAJ26693.1"/>
    </source>
</evidence>
<name>A0ACD4NIT5_9HYPH</name>
<protein>
    <submittedName>
        <fullName evidence="1">NlpC/P60 family protein</fullName>
    </submittedName>
</protein>
<accession>A0ACD4NIT5</accession>
<dbReference type="EMBL" id="CP113520">
    <property type="protein sequence ID" value="WAJ26693.1"/>
    <property type="molecule type" value="Genomic_DNA"/>
</dbReference>
<gene>
    <name evidence="1" type="ORF">OXU80_17710</name>
</gene>
<keyword evidence="2" id="KW-1185">Reference proteome</keyword>
<reference evidence="1" key="1">
    <citation type="submission" date="2022-11" db="EMBL/GenBank/DDBJ databases">
        <title>beta-Carotene-producing bacterium, Jeongeuplla avenae sp. nov., alleviates the salt stress of Arabidopsis seedlings.</title>
        <authorList>
            <person name="Jiang L."/>
            <person name="Lee J."/>
        </authorList>
    </citation>
    <scope>NUCLEOTIDE SEQUENCE</scope>
    <source>
        <strain evidence="1">DY_R2A_6</strain>
    </source>
</reference>
<evidence type="ECO:0000313" key="2">
    <source>
        <dbReference type="Proteomes" id="UP001163223"/>
    </source>
</evidence>
<proteinExistence type="predicted"/>
<sequence length="147" mass="16234">MSGAVQVRALRFARSFLGTPYRHQGSRRRVGCDCLGLVRGVWRELYGSEAEEPGAYSADWAERIGEDRLVAAARRHLAALPAEAAEPGDVVLFRWRDGAPAKHCGILDEGGRVIHAYEGAAVVSSPLPQAWKRRIAGHFRFPDIETR</sequence>